<dbReference type="SUPFAM" id="SSF53474">
    <property type="entry name" value="alpha/beta-Hydrolases"/>
    <property type="match status" value="1"/>
</dbReference>
<evidence type="ECO:0000313" key="2">
    <source>
        <dbReference type="EMBL" id="QBR90760.1"/>
    </source>
</evidence>
<evidence type="ECO:0000259" key="1">
    <source>
        <dbReference type="Pfam" id="PF12697"/>
    </source>
</evidence>
<organism evidence="2 3">
    <name type="scientific">Microbacterium wangchenii</name>
    <dbReference type="NCBI Taxonomy" id="2541726"/>
    <lineage>
        <taxon>Bacteria</taxon>
        <taxon>Bacillati</taxon>
        <taxon>Actinomycetota</taxon>
        <taxon>Actinomycetes</taxon>
        <taxon>Micrococcales</taxon>
        <taxon>Microbacteriaceae</taxon>
        <taxon>Microbacterium</taxon>
    </lineage>
</organism>
<name>A0ABX5SZQ3_9MICO</name>
<reference evidence="2 3" key="1">
    <citation type="submission" date="2019-03" db="EMBL/GenBank/DDBJ databases">
        <authorList>
            <person name="Dong K."/>
        </authorList>
    </citation>
    <scope>NUCLEOTIDE SEQUENCE [LARGE SCALE GENOMIC DNA]</scope>
    <source>
        <strain evidence="3">dk512</strain>
    </source>
</reference>
<gene>
    <name evidence="2" type="ORF">E4K62_14625</name>
</gene>
<protein>
    <submittedName>
        <fullName evidence="2">Alpha/beta hydrolase</fullName>
    </submittedName>
</protein>
<accession>A0ABX5SZQ3</accession>
<keyword evidence="2" id="KW-0378">Hydrolase</keyword>
<dbReference type="GO" id="GO:0016787">
    <property type="term" value="F:hydrolase activity"/>
    <property type="evidence" value="ECO:0007669"/>
    <property type="project" value="UniProtKB-KW"/>
</dbReference>
<dbReference type="InterPro" id="IPR050266">
    <property type="entry name" value="AB_hydrolase_sf"/>
</dbReference>
<evidence type="ECO:0000313" key="3">
    <source>
        <dbReference type="Proteomes" id="UP000295748"/>
    </source>
</evidence>
<dbReference type="PANTHER" id="PTHR43798">
    <property type="entry name" value="MONOACYLGLYCEROL LIPASE"/>
    <property type="match status" value="1"/>
</dbReference>
<sequence length="247" mass="26363">MFVDGHTWDRLLPLLLADAPGREYIVIDPPGLGLSEPLQRRTTIAEAAGAARDALEVLGVGEPVDWIGNAFGGHVGYELATDASVVRSFVAISAPVEPLPAELRRKIALLHPLLRLAGPVRPVENAIVAAMLTSDSAKDTGILRVVMESLARPTRASLSFALRSFIIDRSDVTDRLARICAPSLFVASDDRGDWSPADARRAADQAPNARSVTIAGARTLIPLEQPAALARAIVDFWRAGAGEPSQR</sequence>
<dbReference type="InterPro" id="IPR029058">
    <property type="entry name" value="AB_hydrolase_fold"/>
</dbReference>
<feature type="domain" description="AB hydrolase-1" evidence="1">
    <location>
        <begin position="6"/>
        <end position="232"/>
    </location>
</feature>
<keyword evidence="3" id="KW-1185">Reference proteome</keyword>
<dbReference type="InterPro" id="IPR000073">
    <property type="entry name" value="AB_hydrolase_1"/>
</dbReference>
<dbReference type="Proteomes" id="UP000295748">
    <property type="component" value="Chromosome"/>
</dbReference>
<proteinExistence type="predicted"/>
<dbReference type="EMBL" id="CP038266">
    <property type="protein sequence ID" value="QBR90760.1"/>
    <property type="molecule type" value="Genomic_DNA"/>
</dbReference>
<dbReference type="Gene3D" id="3.40.50.1820">
    <property type="entry name" value="alpha/beta hydrolase"/>
    <property type="match status" value="1"/>
</dbReference>
<dbReference type="Pfam" id="PF12697">
    <property type="entry name" value="Abhydrolase_6"/>
    <property type="match status" value="1"/>
</dbReference>